<gene>
    <name evidence="3" type="ORF">ECRASSUSDP1_LOCUS7840</name>
</gene>
<proteinExistence type="predicted"/>
<feature type="compositionally biased region" description="Basic residues" evidence="2">
    <location>
        <begin position="110"/>
        <end position="122"/>
    </location>
</feature>
<feature type="compositionally biased region" description="Polar residues" evidence="2">
    <location>
        <begin position="912"/>
        <end position="927"/>
    </location>
</feature>
<feature type="compositionally biased region" description="Polar residues" evidence="2">
    <location>
        <begin position="780"/>
        <end position="793"/>
    </location>
</feature>
<evidence type="ECO:0000256" key="2">
    <source>
        <dbReference type="SAM" id="MobiDB-lite"/>
    </source>
</evidence>
<accession>A0AAD1XCY9</accession>
<keyword evidence="1" id="KW-0175">Coiled coil</keyword>
<feature type="region of interest" description="Disordered" evidence="2">
    <location>
        <begin position="725"/>
        <end position="793"/>
    </location>
</feature>
<name>A0AAD1XCY9_EUPCR</name>
<feature type="region of interest" description="Disordered" evidence="2">
    <location>
        <begin position="904"/>
        <end position="932"/>
    </location>
</feature>
<evidence type="ECO:0000313" key="4">
    <source>
        <dbReference type="Proteomes" id="UP001295684"/>
    </source>
</evidence>
<comment type="caution">
    <text evidence="3">The sequence shown here is derived from an EMBL/GenBank/DDBJ whole genome shotgun (WGS) entry which is preliminary data.</text>
</comment>
<reference evidence="3" key="1">
    <citation type="submission" date="2023-07" db="EMBL/GenBank/DDBJ databases">
        <authorList>
            <consortium name="AG Swart"/>
            <person name="Singh M."/>
            <person name="Singh A."/>
            <person name="Seah K."/>
            <person name="Emmerich C."/>
        </authorList>
    </citation>
    <scope>NUCLEOTIDE SEQUENCE</scope>
    <source>
        <strain evidence="3">DP1</strain>
    </source>
</reference>
<sequence>MSKGTNQYKKSLSKTLRQTKEVVDNIIDDIDISEKYINQKNLKVKQRLNTSRQPKRKNRLRMSTNQDSLSLTVRNNDLNTVKPKRINNSSSHLIPAQPQSSNKLSTSGTSRRKKLGSRHRYFRSSVDSKPSKVCSNTFITEVKYKEMMNATLQSFDIKTLEESTENQDYTPLEDTQLSWRKNELRASLYLESWNLKFFSKSKLSHDRKISHYEREKFRCQKKLDYLQNQNRKKLELLQKLKYKDLKIWKAINFNDKFSDKVSEIGYDTDLQAHLKLTENAFIQEELEDLPPWSPQRKKAKAKAKSTKRKMMEYLSNAHPQEKQKPILAKRLREVKNSIDSQFCWDQKGQELDKKQLLNIKERLKEELRVFSQKVNAIEPEILAYEREENTLKRINFLVSSRNNVQAIRELELKDKIELKGVKQKLLSDLNDEYTANNTDLALSFEPEDTTFRLKHESDVRTVKNLSKEFCMIDKLIFLLHISTYSNKKGGDKKFTFNSTSRIQLFNQLKSLFQDHKKLLNPKTGLSYKYQYNEDIFEYSEYLKIFMEDLHKYETLWDECKHLTQDDLYGASTRCIETVIEMNSRTGQYQYLNAHIKDKRDLYEHLKSRRDLYKIEHKKSIKVTVRNPGEHFIKTIDSQTMMENKLLRIIDTNVIVKNQFFNCFAALKAIKVCSFDKLRKISTLVSKINVNGGMGLSQDQLNPTNKKPGMCIRIPKKHSKTKYSVRSIPLTPSSIPKKKMHSGEASLKPHNPKSKYLKPKGTNFCQRKSSNTTKNHLARSQRVNHTNQSSLKPSIDSLSKTLMGRIQHLVDGLEDSDSSSDSSGEGEEETVVRIAKITKDIKKIIDTMEKGIMHLKDEVKLEQNEGYEPDEYLSQQNFNWYLRRMVPASINKTKIGRNKIEIRPAKSEHRKSLSSSVRVLNKESQGTKISKPETSRNCNRICVSQERNFRHKAIETLSKFEKEETKFNANLFGKISNFKKSYSKQKQDQYNIRAKMMFKRVPQKEDSDNLNYSKSGLSIIQSMLPSMSDTASKASKQSMRSKRKYPEKKPVIKAENSSFSQK</sequence>
<protein>
    <submittedName>
        <fullName evidence="3">Uncharacterized protein</fullName>
    </submittedName>
</protein>
<feature type="compositionally biased region" description="Polar residues" evidence="2">
    <location>
        <begin position="61"/>
        <end position="79"/>
    </location>
</feature>
<feature type="compositionally biased region" description="Polar residues" evidence="2">
    <location>
        <begin position="86"/>
        <end position="109"/>
    </location>
</feature>
<keyword evidence="4" id="KW-1185">Reference proteome</keyword>
<dbReference type="EMBL" id="CAMPGE010007652">
    <property type="protein sequence ID" value="CAI2366567.1"/>
    <property type="molecule type" value="Genomic_DNA"/>
</dbReference>
<dbReference type="AlphaFoldDB" id="A0AAD1XCY9"/>
<feature type="compositionally biased region" description="Polar residues" evidence="2">
    <location>
        <begin position="1022"/>
        <end position="1037"/>
    </location>
</feature>
<feature type="compositionally biased region" description="Polar residues" evidence="2">
    <location>
        <begin position="762"/>
        <end position="774"/>
    </location>
</feature>
<evidence type="ECO:0000256" key="1">
    <source>
        <dbReference type="SAM" id="Coils"/>
    </source>
</evidence>
<feature type="region of interest" description="Disordered" evidence="2">
    <location>
        <begin position="45"/>
        <end position="122"/>
    </location>
</feature>
<feature type="coiled-coil region" evidence="1">
    <location>
        <begin position="346"/>
        <end position="373"/>
    </location>
</feature>
<feature type="region of interest" description="Disordered" evidence="2">
    <location>
        <begin position="1022"/>
        <end position="1061"/>
    </location>
</feature>
<evidence type="ECO:0000313" key="3">
    <source>
        <dbReference type="EMBL" id="CAI2366567.1"/>
    </source>
</evidence>
<dbReference type="Proteomes" id="UP001295684">
    <property type="component" value="Unassembled WGS sequence"/>
</dbReference>
<organism evidence="3 4">
    <name type="scientific">Euplotes crassus</name>
    <dbReference type="NCBI Taxonomy" id="5936"/>
    <lineage>
        <taxon>Eukaryota</taxon>
        <taxon>Sar</taxon>
        <taxon>Alveolata</taxon>
        <taxon>Ciliophora</taxon>
        <taxon>Intramacronucleata</taxon>
        <taxon>Spirotrichea</taxon>
        <taxon>Hypotrichia</taxon>
        <taxon>Euplotida</taxon>
        <taxon>Euplotidae</taxon>
        <taxon>Moneuplotes</taxon>
    </lineage>
</organism>